<evidence type="ECO:0000259" key="10">
    <source>
        <dbReference type="Pfam" id="PF02501"/>
    </source>
</evidence>
<comment type="similarity">
    <text evidence="2 9">Belongs to the GSP I family.</text>
</comment>
<keyword evidence="4 9" id="KW-0488">Methylation</keyword>
<evidence type="ECO:0000256" key="1">
    <source>
        <dbReference type="ARBA" id="ARBA00004377"/>
    </source>
</evidence>
<dbReference type="Proteomes" id="UP000319809">
    <property type="component" value="Chromosome"/>
</dbReference>
<dbReference type="NCBIfam" id="TIGR01707">
    <property type="entry name" value="gspI"/>
    <property type="match status" value="1"/>
</dbReference>
<dbReference type="GO" id="GO:0015628">
    <property type="term" value="P:protein secretion by the type II secretion system"/>
    <property type="evidence" value="ECO:0007669"/>
    <property type="project" value="UniProtKB-UniRule"/>
</dbReference>
<dbReference type="InterPro" id="IPR045584">
    <property type="entry name" value="Pilin-like"/>
</dbReference>
<proteinExistence type="inferred from homology"/>
<dbReference type="InterPro" id="IPR012902">
    <property type="entry name" value="N_methyl_site"/>
</dbReference>
<evidence type="ECO:0000256" key="5">
    <source>
        <dbReference type="ARBA" id="ARBA00022519"/>
    </source>
</evidence>
<dbReference type="NCBIfam" id="TIGR02532">
    <property type="entry name" value="IV_pilin_GFxxxE"/>
    <property type="match status" value="1"/>
</dbReference>
<keyword evidence="8 9" id="KW-0472">Membrane</keyword>
<evidence type="ECO:0000256" key="3">
    <source>
        <dbReference type="ARBA" id="ARBA00022475"/>
    </source>
</evidence>
<organism evidence="11 12">
    <name type="scientific">Shewanella polaris</name>
    <dbReference type="NCBI Taxonomy" id="2588449"/>
    <lineage>
        <taxon>Bacteria</taxon>
        <taxon>Pseudomonadati</taxon>
        <taxon>Pseudomonadota</taxon>
        <taxon>Gammaproteobacteria</taxon>
        <taxon>Alteromonadales</taxon>
        <taxon>Shewanellaceae</taxon>
        <taxon>Shewanella</taxon>
    </lineage>
</organism>
<evidence type="ECO:0000256" key="9">
    <source>
        <dbReference type="RuleBase" id="RU368030"/>
    </source>
</evidence>
<evidence type="ECO:0000313" key="11">
    <source>
        <dbReference type="EMBL" id="QDE32891.1"/>
    </source>
</evidence>
<dbReference type="EMBL" id="CP041036">
    <property type="protein sequence ID" value="QDE32891.1"/>
    <property type="molecule type" value="Genomic_DNA"/>
</dbReference>
<accession>A0A4Y5YJE8</accession>
<dbReference type="PROSITE" id="PS00409">
    <property type="entry name" value="PROKAR_NTER_METHYL"/>
    <property type="match status" value="1"/>
</dbReference>
<dbReference type="InterPro" id="IPR010052">
    <property type="entry name" value="T2SS_protein-GspI"/>
</dbReference>
<dbReference type="KEGG" id="spol:FH971_19125"/>
<evidence type="ECO:0000256" key="2">
    <source>
        <dbReference type="ARBA" id="ARBA00008358"/>
    </source>
</evidence>
<dbReference type="SUPFAM" id="SSF54523">
    <property type="entry name" value="Pili subunits"/>
    <property type="match status" value="1"/>
</dbReference>
<dbReference type="InterPro" id="IPR003413">
    <property type="entry name" value="T2SS_GspI_C"/>
</dbReference>
<comment type="PTM">
    <text evidence="9">Cleaved by prepilin peptidase.</text>
</comment>
<keyword evidence="6 9" id="KW-0812">Transmembrane</keyword>
<evidence type="ECO:0000256" key="4">
    <source>
        <dbReference type="ARBA" id="ARBA00022481"/>
    </source>
</evidence>
<comment type="function">
    <text evidence="9">Component of the type II secretion system required for the energy-dependent secretion of extracellular factors such as proteases and toxins from the periplasm.</text>
</comment>
<comment type="subcellular location">
    <subcellularLocation>
        <location evidence="1 9">Cell inner membrane</location>
        <topology evidence="1 9">Single-pass membrane protein</topology>
    </subcellularLocation>
</comment>
<evidence type="ECO:0000313" key="12">
    <source>
        <dbReference type="Proteomes" id="UP000319809"/>
    </source>
</evidence>
<evidence type="ECO:0000256" key="6">
    <source>
        <dbReference type="ARBA" id="ARBA00022692"/>
    </source>
</evidence>
<protein>
    <recommendedName>
        <fullName evidence="9">Type II secretion system protein I</fullName>
        <shortName evidence="9">T2SS minor pseudopilin I</shortName>
    </recommendedName>
</protein>
<sequence>MNKQTSFKRPNDLSVKSSTFNRLGIKSFRGKNAGMTLLEVMVALMVFSIAAVSVTKSLGEQMANMPILEERTLAQWVASNQMVDVRLPDAFPDIGQKTGQEELAGREWYWRQDVIKTTDDKFRMIRISVSDDDKFKRIVAQVSSYVHNKA</sequence>
<dbReference type="Pfam" id="PF02501">
    <property type="entry name" value="T2SSI"/>
    <property type="match status" value="1"/>
</dbReference>
<evidence type="ECO:0000256" key="8">
    <source>
        <dbReference type="ARBA" id="ARBA00023136"/>
    </source>
</evidence>
<feature type="transmembrane region" description="Helical" evidence="9">
    <location>
        <begin position="36"/>
        <end position="55"/>
    </location>
</feature>
<dbReference type="GO" id="GO:0005886">
    <property type="term" value="C:plasma membrane"/>
    <property type="evidence" value="ECO:0007669"/>
    <property type="project" value="UniProtKB-SubCell"/>
</dbReference>
<feature type="domain" description="Type II secretion system protein GspI C-terminal" evidence="10">
    <location>
        <begin position="68"/>
        <end position="146"/>
    </location>
</feature>
<reference evidence="11 12" key="1">
    <citation type="submission" date="2019-06" db="EMBL/GenBank/DDBJ databases">
        <title>The genome of Shewanella sp. SM1901.</title>
        <authorList>
            <person name="Cha Q."/>
        </authorList>
    </citation>
    <scope>NUCLEOTIDE SEQUENCE [LARGE SCALE GENOMIC DNA]</scope>
    <source>
        <strain evidence="11 12">SM1901</strain>
    </source>
</reference>
<comment type="subunit">
    <text evidence="9">Type II secretion is composed of four main components: the outer membrane complex, the inner membrane complex, the cytoplasmic secretion ATPase and the periplasm-spanning pseudopilus.</text>
</comment>
<name>A0A4Y5YJE8_9GAMM</name>
<keyword evidence="5 9" id="KW-0997">Cell inner membrane</keyword>
<evidence type="ECO:0000256" key="7">
    <source>
        <dbReference type="ARBA" id="ARBA00022989"/>
    </source>
</evidence>
<dbReference type="PANTHER" id="PTHR38779">
    <property type="entry name" value="TYPE II SECRETION SYSTEM PROTEIN I-RELATED"/>
    <property type="match status" value="1"/>
</dbReference>
<keyword evidence="12" id="KW-1185">Reference proteome</keyword>
<dbReference type="Pfam" id="PF07963">
    <property type="entry name" value="N_methyl"/>
    <property type="match status" value="1"/>
</dbReference>
<dbReference type="AlphaFoldDB" id="A0A4Y5YJE8"/>
<dbReference type="PANTHER" id="PTHR38779:SF2">
    <property type="entry name" value="TYPE II SECRETION SYSTEM PROTEIN I-RELATED"/>
    <property type="match status" value="1"/>
</dbReference>
<keyword evidence="7 9" id="KW-1133">Transmembrane helix</keyword>
<keyword evidence="3" id="KW-1003">Cell membrane</keyword>
<gene>
    <name evidence="11" type="primary">gspI</name>
    <name evidence="11" type="ORF">FH971_19125</name>
</gene>
<dbReference type="RefSeq" id="WP_140235358.1">
    <property type="nucleotide sequence ID" value="NZ_CP041036.1"/>
</dbReference>
<dbReference type="GO" id="GO:0015627">
    <property type="term" value="C:type II protein secretion system complex"/>
    <property type="evidence" value="ECO:0007669"/>
    <property type="project" value="UniProtKB-UniRule"/>
</dbReference>
<dbReference type="Gene3D" id="3.30.1300.30">
    <property type="entry name" value="GSPII I/J protein-like"/>
    <property type="match status" value="1"/>
</dbReference>